<accession>A0A2W4RDR1</accession>
<reference evidence="1 2" key="1">
    <citation type="journal article" date="2018" name="Aquat. Microb. Ecol.">
        <title>Gammaproteobacterial methanotrophs dominate.</title>
        <authorList>
            <person name="Rissanen A.J."/>
            <person name="Saarenheimo J."/>
            <person name="Tiirola M."/>
            <person name="Peura S."/>
            <person name="Aalto S.L."/>
            <person name="Karvinen A."/>
            <person name="Nykanen H."/>
        </authorList>
    </citation>
    <scope>NUCLEOTIDE SEQUENCE [LARGE SCALE GENOMIC DNA]</scope>
    <source>
        <strain evidence="1">AMbin10</strain>
    </source>
</reference>
<protein>
    <submittedName>
        <fullName evidence="1">Uncharacterized protein</fullName>
    </submittedName>
</protein>
<dbReference type="EMBL" id="QJPH01000230">
    <property type="protein sequence ID" value="PZN82195.1"/>
    <property type="molecule type" value="Genomic_DNA"/>
</dbReference>
<dbReference type="Proteomes" id="UP000249396">
    <property type="component" value="Unassembled WGS sequence"/>
</dbReference>
<gene>
    <name evidence="1" type="ORF">DM484_06875</name>
</gene>
<proteinExistence type="predicted"/>
<dbReference type="AlphaFoldDB" id="A0A2W4RDR1"/>
<name>A0A2W4RDR1_9GAMM</name>
<evidence type="ECO:0000313" key="2">
    <source>
        <dbReference type="Proteomes" id="UP000249396"/>
    </source>
</evidence>
<sequence>MPVTAEHRGMAGRIDARMKQLDALGLLEVEILPEMADFMDDFHHLMMNAEMDALCEEFAGFHRFTKILETLAAGIASGKVKVPGGRTVSKEHRIAAAIDTRVRQLEAQGIGDAALLEQMVGHILDLQWLWSTVSDEKLAFLCRHYPGLYRYGMLMEAAAETESKKAKTSYGHLPQLPESIKPMVAQLLTDGATLERGLQAILDERGRRDLWVEIEVMAGYYEHWMDQVAGLTDACRVARVHRESHAMMMRIFEPMAQRINHLHGQVFEKGN</sequence>
<evidence type="ECO:0000313" key="1">
    <source>
        <dbReference type="EMBL" id="PZN82195.1"/>
    </source>
</evidence>
<organism evidence="1 2">
    <name type="scientific">Candidatus Methylumidiphilus alinenensis</name>
    <dbReference type="NCBI Taxonomy" id="2202197"/>
    <lineage>
        <taxon>Bacteria</taxon>
        <taxon>Pseudomonadati</taxon>
        <taxon>Pseudomonadota</taxon>
        <taxon>Gammaproteobacteria</taxon>
        <taxon>Methylococcales</taxon>
        <taxon>Candidatus Methylumidiphilus</taxon>
    </lineage>
</organism>
<comment type="caution">
    <text evidence="1">The sequence shown here is derived from an EMBL/GenBank/DDBJ whole genome shotgun (WGS) entry which is preliminary data.</text>
</comment>